<keyword evidence="3" id="KW-1185">Reference proteome</keyword>
<dbReference type="Proteomes" id="UP000319852">
    <property type="component" value="Chromosome"/>
</dbReference>
<gene>
    <name evidence="2" type="ORF">HG15A2_10900</name>
</gene>
<dbReference type="OrthoDB" id="280680at2"/>
<evidence type="ECO:0000256" key="1">
    <source>
        <dbReference type="SAM" id="SignalP"/>
    </source>
</evidence>
<dbReference type="EMBL" id="CP036263">
    <property type="protein sequence ID" value="QDS97823.1"/>
    <property type="molecule type" value="Genomic_DNA"/>
</dbReference>
<feature type="chain" id="PRO_5021944050" description="PEP-CTERM protein-sorting domain-containing protein" evidence="1">
    <location>
        <begin position="25"/>
        <end position="252"/>
    </location>
</feature>
<organism evidence="2 3">
    <name type="scientific">Adhaeretor mobilis</name>
    <dbReference type="NCBI Taxonomy" id="1930276"/>
    <lineage>
        <taxon>Bacteria</taxon>
        <taxon>Pseudomonadati</taxon>
        <taxon>Planctomycetota</taxon>
        <taxon>Planctomycetia</taxon>
        <taxon>Pirellulales</taxon>
        <taxon>Lacipirellulaceae</taxon>
        <taxon>Adhaeretor</taxon>
    </lineage>
</organism>
<dbReference type="KEGG" id="amob:HG15A2_10900"/>
<evidence type="ECO:0000313" key="2">
    <source>
        <dbReference type="EMBL" id="QDS97823.1"/>
    </source>
</evidence>
<accession>A0A517MSG1</accession>
<name>A0A517MSG1_9BACT</name>
<reference evidence="2 3" key="1">
    <citation type="submission" date="2019-02" db="EMBL/GenBank/DDBJ databases">
        <title>Deep-cultivation of Planctomycetes and their phenomic and genomic characterization uncovers novel biology.</title>
        <authorList>
            <person name="Wiegand S."/>
            <person name="Jogler M."/>
            <person name="Boedeker C."/>
            <person name="Pinto D."/>
            <person name="Vollmers J."/>
            <person name="Rivas-Marin E."/>
            <person name="Kohn T."/>
            <person name="Peeters S.H."/>
            <person name="Heuer A."/>
            <person name="Rast P."/>
            <person name="Oberbeckmann S."/>
            <person name="Bunk B."/>
            <person name="Jeske O."/>
            <person name="Meyerdierks A."/>
            <person name="Storesund J.E."/>
            <person name="Kallscheuer N."/>
            <person name="Luecker S."/>
            <person name="Lage O.M."/>
            <person name="Pohl T."/>
            <person name="Merkel B.J."/>
            <person name="Hornburger P."/>
            <person name="Mueller R.-W."/>
            <person name="Bruemmer F."/>
            <person name="Labrenz M."/>
            <person name="Spormann A.M."/>
            <person name="Op den Camp H."/>
            <person name="Overmann J."/>
            <person name="Amann R."/>
            <person name="Jetten M.S.M."/>
            <person name="Mascher T."/>
            <person name="Medema M.H."/>
            <person name="Devos D.P."/>
            <person name="Kaster A.-K."/>
            <person name="Ovreas L."/>
            <person name="Rohde M."/>
            <person name="Galperin M.Y."/>
            <person name="Jogler C."/>
        </authorList>
    </citation>
    <scope>NUCLEOTIDE SEQUENCE [LARGE SCALE GENOMIC DNA]</scope>
    <source>
        <strain evidence="2 3">HG15A2</strain>
    </source>
</reference>
<dbReference type="RefSeq" id="WP_145058505.1">
    <property type="nucleotide sequence ID" value="NZ_CP036263.1"/>
</dbReference>
<feature type="signal peptide" evidence="1">
    <location>
        <begin position="1"/>
        <end position="24"/>
    </location>
</feature>
<evidence type="ECO:0000313" key="3">
    <source>
        <dbReference type="Proteomes" id="UP000319852"/>
    </source>
</evidence>
<protein>
    <recommendedName>
        <fullName evidence="4">PEP-CTERM protein-sorting domain-containing protein</fullName>
    </recommendedName>
</protein>
<sequence length="252" mass="26257" precursor="true">MKHLIAFSAALLFCFALTTRPAEAVIAYDQNVTPEVIFGSGNANGGFTTDTVGVVELGLRAKQRFPAANVFNSDGAGGYTFDAGESSPGSGRALWNYEWSINTDTATGSQKLADLTYRLDIDSDPAVGSASFTSFDPMDGSNHTDGFFDHAFGLNSTGNGAGVVASDVASYNTALTTYNVAQNSWATVWAGLDTTAAGEYEIVLSAFDGATVVASTSIVVTAVPEPSAFLFGGLVCSVLGANYYRKNKQAKA</sequence>
<proteinExistence type="predicted"/>
<dbReference type="AlphaFoldDB" id="A0A517MSG1"/>
<keyword evidence="1" id="KW-0732">Signal</keyword>
<evidence type="ECO:0008006" key="4">
    <source>
        <dbReference type="Google" id="ProtNLM"/>
    </source>
</evidence>